<comment type="caution">
    <text evidence="5">The sequence shown here is derived from an EMBL/GenBank/DDBJ whole genome shotgun (WGS) entry which is preliminary data.</text>
</comment>
<keyword evidence="1 2" id="KW-0690">Ribosome biogenesis</keyword>
<keyword evidence="2" id="KW-0342">GTP-binding</keyword>
<dbReference type="CDD" id="cd01854">
    <property type="entry name" value="YjeQ_EngC"/>
    <property type="match status" value="1"/>
</dbReference>
<comment type="similarity">
    <text evidence="2">Belongs to the TRAFAC class YlqF/YawG GTPase family. RsgA subfamily.</text>
</comment>
<dbReference type="InterPro" id="IPR004881">
    <property type="entry name" value="Ribosome_biogen_GTPase_RsgA"/>
</dbReference>
<feature type="binding site" evidence="2">
    <location>
        <position position="281"/>
    </location>
    <ligand>
        <name>Zn(2+)</name>
        <dbReference type="ChEBI" id="CHEBI:29105"/>
    </ligand>
</feature>
<accession>A0ABT9PGA7</accession>
<dbReference type="Proteomes" id="UP001230145">
    <property type="component" value="Unassembled WGS sequence"/>
</dbReference>
<evidence type="ECO:0000313" key="5">
    <source>
        <dbReference type="EMBL" id="MDP9831746.1"/>
    </source>
</evidence>
<feature type="binding site" evidence="2">
    <location>
        <position position="286"/>
    </location>
    <ligand>
        <name>Zn(2+)</name>
        <dbReference type="ChEBI" id="CHEBI:29105"/>
    </ligand>
</feature>
<keyword evidence="2" id="KW-0479">Metal-binding</keyword>
<feature type="binding site" evidence="2">
    <location>
        <begin position="204"/>
        <end position="212"/>
    </location>
    <ligand>
        <name>GTP</name>
        <dbReference type="ChEBI" id="CHEBI:37565"/>
    </ligand>
</feature>
<keyword evidence="2" id="KW-0694">RNA-binding</keyword>
<feature type="region of interest" description="Disordered" evidence="3">
    <location>
        <begin position="328"/>
        <end position="356"/>
    </location>
</feature>
<keyword evidence="2" id="KW-0547">Nucleotide-binding</keyword>
<proteinExistence type="inferred from homology"/>
<feature type="binding site" evidence="2">
    <location>
        <begin position="152"/>
        <end position="155"/>
    </location>
    <ligand>
        <name>GTP</name>
        <dbReference type="ChEBI" id="CHEBI:37565"/>
    </ligand>
</feature>
<evidence type="ECO:0000256" key="1">
    <source>
        <dbReference type="ARBA" id="ARBA00022517"/>
    </source>
</evidence>
<dbReference type="Gene3D" id="1.10.40.50">
    <property type="entry name" value="Probable gtpase engc, domain 3"/>
    <property type="match status" value="1"/>
</dbReference>
<dbReference type="PANTHER" id="PTHR32120">
    <property type="entry name" value="SMALL RIBOSOMAL SUBUNIT BIOGENESIS GTPASE RSGA"/>
    <property type="match status" value="1"/>
</dbReference>
<dbReference type="HAMAP" id="MF_01820">
    <property type="entry name" value="GTPase_RsgA"/>
    <property type="match status" value="1"/>
</dbReference>
<dbReference type="InterPro" id="IPR027417">
    <property type="entry name" value="P-loop_NTPase"/>
</dbReference>
<keyword evidence="6" id="KW-1185">Reference proteome</keyword>
<dbReference type="GO" id="GO:0016787">
    <property type="term" value="F:hydrolase activity"/>
    <property type="evidence" value="ECO:0007669"/>
    <property type="project" value="UniProtKB-KW"/>
</dbReference>
<dbReference type="PROSITE" id="PS50936">
    <property type="entry name" value="ENGC_GTPASE"/>
    <property type="match status" value="1"/>
</dbReference>
<protein>
    <recommendedName>
        <fullName evidence="2">Small ribosomal subunit biogenesis GTPase RsgA</fullName>
        <ecNumber evidence="2">3.6.1.-</ecNumber>
    </recommendedName>
</protein>
<sequence length="356" mass="38680">MSEIVSVGWSPAWRAHVAVESAMSGMPLSLARVVNVHKSHVDVVSVTDDGEPRADLRLKVDGALMSAYGEDYPPAVGDWLMLDDERVHALVPRRTLITRPSAGRDSKEQLIAANVDIALVIEPFVPTFSLGRVERLAALAESAGVEPWIVCTKTDLVDDEEISRFRGPLEAKFPHVRFVSALDEETVADLAAEIPQGATMCVLGRSGAGKTTLINLLTGASSAVGAVREVDAKGRHTTTHRQVFATDQFIIIDNPGVRAVGAVGDVGAVESVFPGISQLRCRFANCTHTGEPGCAVRQAMEDGTLDPNEVERFIRMKAEAVRNIARKNARVARQEDRQKTRENQSGRRAMMRNKGR</sequence>
<keyword evidence="2" id="KW-0862">Zinc</keyword>
<dbReference type="NCBIfam" id="TIGR00157">
    <property type="entry name" value="ribosome small subunit-dependent GTPase A"/>
    <property type="match status" value="1"/>
</dbReference>
<evidence type="ECO:0000256" key="3">
    <source>
        <dbReference type="SAM" id="MobiDB-lite"/>
    </source>
</evidence>
<organism evidence="5 6">
    <name type="scientific">Trueperella abortisuis</name>
    <dbReference type="NCBI Taxonomy" id="445930"/>
    <lineage>
        <taxon>Bacteria</taxon>
        <taxon>Bacillati</taxon>
        <taxon>Actinomycetota</taxon>
        <taxon>Actinomycetes</taxon>
        <taxon>Actinomycetales</taxon>
        <taxon>Actinomycetaceae</taxon>
        <taxon>Trueperella</taxon>
    </lineage>
</organism>
<feature type="compositionally biased region" description="Basic and acidic residues" evidence="3">
    <location>
        <begin position="332"/>
        <end position="345"/>
    </location>
</feature>
<keyword evidence="2 5" id="KW-0378">Hydrolase</keyword>
<gene>
    <name evidence="2" type="primary">rsgA</name>
    <name evidence="5" type="ORF">J2S45_000425</name>
</gene>
<comment type="function">
    <text evidence="2">One of several proteins that assist in the late maturation steps of the functional core of the 30S ribosomal subunit. Helps release RbfA from mature subunits. May play a role in the assembly of ribosomal proteins into the subunit. Circularly permuted GTPase that catalyzes slow GTP hydrolysis, GTPase activity is stimulated by the 30S ribosomal subunit.</text>
</comment>
<feature type="binding site" evidence="2">
    <location>
        <position position="288"/>
    </location>
    <ligand>
        <name>Zn(2+)</name>
        <dbReference type="ChEBI" id="CHEBI:29105"/>
    </ligand>
</feature>
<evidence type="ECO:0000256" key="2">
    <source>
        <dbReference type="HAMAP-Rule" id="MF_01820"/>
    </source>
</evidence>
<dbReference type="Pfam" id="PF03193">
    <property type="entry name" value="RsgA_GTPase"/>
    <property type="match status" value="1"/>
</dbReference>
<dbReference type="RefSeq" id="WP_307634395.1">
    <property type="nucleotide sequence ID" value="NZ_JAUSQL010000001.1"/>
</dbReference>
<dbReference type="EMBL" id="JAUSQL010000001">
    <property type="protein sequence ID" value="MDP9831746.1"/>
    <property type="molecule type" value="Genomic_DNA"/>
</dbReference>
<comment type="cofactor">
    <cofactor evidence="2">
        <name>Zn(2+)</name>
        <dbReference type="ChEBI" id="CHEBI:29105"/>
    </cofactor>
    <text evidence="2">Binds 1 zinc ion per subunit.</text>
</comment>
<comment type="subcellular location">
    <subcellularLocation>
        <location evidence="2">Cytoplasm</location>
    </subcellularLocation>
</comment>
<dbReference type="EC" id="3.6.1.-" evidence="2"/>
<feature type="domain" description="EngC GTPase" evidence="4">
    <location>
        <begin position="113"/>
        <end position="258"/>
    </location>
</feature>
<keyword evidence="2" id="KW-0963">Cytoplasm</keyword>
<dbReference type="PANTHER" id="PTHR32120:SF10">
    <property type="entry name" value="SMALL RIBOSOMAL SUBUNIT BIOGENESIS GTPASE RSGA"/>
    <property type="match status" value="1"/>
</dbReference>
<evidence type="ECO:0000259" key="4">
    <source>
        <dbReference type="PROSITE" id="PS50936"/>
    </source>
</evidence>
<feature type="binding site" evidence="2">
    <location>
        <position position="294"/>
    </location>
    <ligand>
        <name>Zn(2+)</name>
        <dbReference type="ChEBI" id="CHEBI:29105"/>
    </ligand>
</feature>
<dbReference type="InterPro" id="IPR010914">
    <property type="entry name" value="RsgA_GTPase_dom"/>
</dbReference>
<comment type="subunit">
    <text evidence="2">Monomer. Associates with 30S ribosomal subunit, binds 16S rRNA.</text>
</comment>
<keyword evidence="2" id="KW-0699">rRNA-binding</keyword>
<reference evidence="5 6" key="1">
    <citation type="submission" date="2023-07" db="EMBL/GenBank/DDBJ databases">
        <title>Sequencing the genomes of 1000 actinobacteria strains.</title>
        <authorList>
            <person name="Klenk H.-P."/>
        </authorList>
    </citation>
    <scope>NUCLEOTIDE SEQUENCE [LARGE SCALE GENOMIC DNA]</scope>
    <source>
        <strain evidence="5 6">DSM 19515</strain>
    </source>
</reference>
<dbReference type="Gene3D" id="3.40.50.300">
    <property type="entry name" value="P-loop containing nucleotide triphosphate hydrolases"/>
    <property type="match status" value="1"/>
</dbReference>
<evidence type="ECO:0000313" key="6">
    <source>
        <dbReference type="Proteomes" id="UP001230145"/>
    </source>
</evidence>
<name>A0ABT9PGA7_9ACTO</name>
<dbReference type="SUPFAM" id="SSF52540">
    <property type="entry name" value="P-loop containing nucleoside triphosphate hydrolases"/>
    <property type="match status" value="1"/>
</dbReference>